<dbReference type="Pfam" id="PF07332">
    <property type="entry name" value="Phage_holin_3_6"/>
    <property type="match status" value="1"/>
</dbReference>
<dbReference type="EMBL" id="BNAI01000010">
    <property type="protein sequence ID" value="GHF25580.1"/>
    <property type="molecule type" value="Genomic_DNA"/>
</dbReference>
<evidence type="ECO:0000313" key="2">
    <source>
        <dbReference type="EMBL" id="GHF25580.1"/>
    </source>
</evidence>
<name>A0A8J3M438_9MICO</name>
<dbReference type="Proteomes" id="UP000617531">
    <property type="component" value="Unassembled WGS sequence"/>
</dbReference>
<comment type="caution">
    <text evidence="2">The sequence shown here is derived from an EMBL/GenBank/DDBJ whole genome shotgun (WGS) entry which is preliminary data.</text>
</comment>
<reference evidence="2" key="2">
    <citation type="submission" date="2020-09" db="EMBL/GenBank/DDBJ databases">
        <authorList>
            <person name="Sun Q."/>
            <person name="Zhou Y."/>
        </authorList>
    </citation>
    <scope>NUCLEOTIDE SEQUENCE</scope>
    <source>
        <strain evidence="2">CGMCC 1.16548</strain>
    </source>
</reference>
<dbReference type="AlphaFoldDB" id="A0A8J3M438"/>
<reference evidence="2" key="1">
    <citation type="journal article" date="2014" name="Int. J. Syst. Evol. Microbiol.">
        <title>Complete genome sequence of Corynebacterium casei LMG S-19264T (=DSM 44701T), isolated from a smear-ripened cheese.</title>
        <authorList>
            <consortium name="US DOE Joint Genome Institute (JGI-PGF)"/>
            <person name="Walter F."/>
            <person name="Albersmeier A."/>
            <person name="Kalinowski J."/>
            <person name="Ruckert C."/>
        </authorList>
    </citation>
    <scope>NUCLEOTIDE SEQUENCE</scope>
    <source>
        <strain evidence="2">CGMCC 1.16548</strain>
    </source>
</reference>
<gene>
    <name evidence="2" type="ORF">GCM10011600_28220</name>
</gene>
<keyword evidence="3" id="KW-1185">Reference proteome</keyword>
<dbReference type="RefSeq" id="WP_191284187.1">
    <property type="nucleotide sequence ID" value="NZ_BNAI01000010.1"/>
</dbReference>
<keyword evidence="1" id="KW-1133">Transmembrane helix</keyword>
<organism evidence="2 3">
    <name type="scientific">Pseudolysinimonas yzui</name>
    <dbReference type="NCBI Taxonomy" id="2708254"/>
    <lineage>
        <taxon>Bacteria</taxon>
        <taxon>Bacillati</taxon>
        <taxon>Actinomycetota</taxon>
        <taxon>Actinomycetes</taxon>
        <taxon>Micrococcales</taxon>
        <taxon>Microbacteriaceae</taxon>
        <taxon>Pseudolysinimonas</taxon>
    </lineage>
</organism>
<dbReference type="InterPro" id="IPR009937">
    <property type="entry name" value="Phage_holin_3_6"/>
</dbReference>
<feature type="transmembrane region" description="Helical" evidence="1">
    <location>
        <begin position="86"/>
        <end position="111"/>
    </location>
</feature>
<sequence>MSSAAPGGSAPRRKSIFELIGEIPTLVTDLVQREIDLVKTELVAKFKALGVGAGIIAAALLVLLAMLGVLLTAVIFALTLTGLPGWAAALIVAGVLLIIAVILGLIGYSVLKKGVPPVPTESIESIKRDIRAIKGIGKRGTL</sequence>
<feature type="transmembrane region" description="Helical" evidence="1">
    <location>
        <begin position="49"/>
        <end position="80"/>
    </location>
</feature>
<protein>
    <submittedName>
        <fullName evidence="2">Membrane protein</fullName>
    </submittedName>
</protein>
<evidence type="ECO:0000313" key="3">
    <source>
        <dbReference type="Proteomes" id="UP000617531"/>
    </source>
</evidence>
<evidence type="ECO:0000256" key="1">
    <source>
        <dbReference type="SAM" id="Phobius"/>
    </source>
</evidence>
<keyword evidence="1" id="KW-0472">Membrane</keyword>
<keyword evidence="1" id="KW-0812">Transmembrane</keyword>
<accession>A0A8J3M438</accession>
<proteinExistence type="predicted"/>